<proteinExistence type="predicted"/>
<accession>A0A6A5TT41</accession>
<sequence length="268" mass="30068">MKTLLNALRSSSYTSTPSTKPSKSSSMLNGRPTQISHSPTYVRSLFSSPTSPCTCPDHSADHYYSYPLSCTIEHLPSNLPIQPHRRPIVVDPDAENHPYNALFLARSAVRYFTRAEEEMDKSQRGGLTMFRSMVRGRDGLMDRLNVEDCRQSVDTGYMLELCRCLCEVFFFGEDVVGDFKWEENVNAKGRGRAWHMIAKAIEEVGPGLLGVREIGLRRLACLVADVEDGVEKPSRHDLQVYGFAGMPDAAEVGDSVEDDEWVMVERPE</sequence>
<protein>
    <submittedName>
        <fullName evidence="2">Uncharacterized protein</fullName>
    </submittedName>
</protein>
<dbReference type="OrthoDB" id="3796205at2759"/>
<keyword evidence="3" id="KW-1185">Reference proteome</keyword>
<feature type="compositionally biased region" description="Low complexity" evidence="1">
    <location>
        <begin position="10"/>
        <end position="26"/>
    </location>
</feature>
<gene>
    <name evidence="2" type="ORF">CC80DRAFT_88538</name>
</gene>
<name>A0A6A5TT41_9PLEO</name>
<dbReference type="AlphaFoldDB" id="A0A6A5TT41"/>
<evidence type="ECO:0000313" key="2">
    <source>
        <dbReference type="EMBL" id="KAF1955160.1"/>
    </source>
</evidence>
<evidence type="ECO:0000256" key="1">
    <source>
        <dbReference type="SAM" id="MobiDB-lite"/>
    </source>
</evidence>
<dbReference type="Proteomes" id="UP000800035">
    <property type="component" value="Unassembled WGS sequence"/>
</dbReference>
<feature type="region of interest" description="Disordered" evidence="1">
    <location>
        <begin position="1"/>
        <end position="34"/>
    </location>
</feature>
<organism evidence="2 3">
    <name type="scientific">Byssothecium circinans</name>
    <dbReference type="NCBI Taxonomy" id="147558"/>
    <lineage>
        <taxon>Eukaryota</taxon>
        <taxon>Fungi</taxon>
        <taxon>Dikarya</taxon>
        <taxon>Ascomycota</taxon>
        <taxon>Pezizomycotina</taxon>
        <taxon>Dothideomycetes</taxon>
        <taxon>Pleosporomycetidae</taxon>
        <taxon>Pleosporales</taxon>
        <taxon>Massarineae</taxon>
        <taxon>Massarinaceae</taxon>
        <taxon>Byssothecium</taxon>
    </lineage>
</organism>
<reference evidence="2" key="1">
    <citation type="journal article" date="2020" name="Stud. Mycol.">
        <title>101 Dothideomycetes genomes: a test case for predicting lifestyles and emergence of pathogens.</title>
        <authorList>
            <person name="Haridas S."/>
            <person name="Albert R."/>
            <person name="Binder M."/>
            <person name="Bloem J."/>
            <person name="Labutti K."/>
            <person name="Salamov A."/>
            <person name="Andreopoulos B."/>
            <person name="Baker S."/>
            <person name="Barry K."/>
            <person name="Bills G."/>
            <person name="Bluhm B."/>
            <person name="Cannon C."/>
            <person name="Castanera R."/>
            <person name="Culley D."/>
            <person name="Daum C."/>
            <person name="Ezra D."/>
            <person name="Gonzalez J."/>
            <person name="Henrissat B."/>
            <person name="Kuo A."/>
            <person name="Liang C."/>
            <person name="Lipzen A."/>
            <person name="Lutzoni F."/>
            <person name="Magnuson J."/>
            <person name="Mondo S."/>
            <person name="Nolan M."/>
            <person name="Ohm R."/>
            <person name="Pangilinan J."/>
            <person name="Park H.-J."/>
            <person name="Ramirez L."/>
            <person name="Alfaro M."/>
            <person name="Sun H."/>
            <person name="Tritt A."/>
            <person name="Yoshinaga Y."/>
            <person name="Zwiers L.-H."/>
            <person name="Turgeon B."/>
            <person name="Goodwin S."/>
            <person name="Spatafora J."/>
            <person name="Crous P."/>
            <person name="Grigoriev I."/>
        </authorList>
    </citation>
    <scope>NUCLEOTIDE SEQUENCE</scope>
    <source>
        <strain evidence="2">CBS 675.92</strain>
    </source>
</reference>
<dbReference type="EMBL" id="ML976995">
    <property type="protein sequence ID" value="KAF1955160.1"/>
    <property type="molecule type" value="Genomic_DNA"/>
</dbReference>
<evidence type="ECO:0000313" key="3">
    <source>
        <dbReference type="Proteomes" id="UP000800035"/>
    </source>
</evidence>